<reference evidence="3" key="5">
    <citation type="submission" date="2015-06" db="UniProtKB">
        <authorList>
            <consortium name="EnsemblFungi"/>
        </authorList>
    </citation>
    <scope>IDENTIFICATION</scope>
    <source>
        <strain evidence="3">ATCC 64411</strain>
    </source>
</reference>
<organism evidence="3 4">
    <name type="scientific">Magnaporthiopsis poae (strain ATCC 64411 / 73-15)</name>
    <name type="common">Kentucky bluegrass fungus</name>
    <name type="synonym">Magnaporthe poae</name>
    <dbReference type="NCBI Taxonomy" id="644358"/>
    <lineage>
        <taxon>Eukaryota</taxon>
        <taxon>Fungi</taxon>
        <taxon>Dikarya</taxon>
        <taxon>Ascomycota</taxon>
        <taxon>Pezizomycotina</taxon>
        <taxon>Sordariomycetes</taxon>
        <taxon>Sordariomycetidae</taxon>
        <taxon>Magnaporthales</taxon>
        <taxon>Magnaporthaceae</taxon>
        <taxon>Magnaporthiopsis</taxon>
    </lineage>
</organism>
<gene>
    <name evidence="2" type="ORF">MAPG_02125</name>
</gene>
<dbReference type="EMBL" id="GL876967">
    <property type="protein sequence ID" value="KLU83058.1"/>
    <property type="molecule type" value="Genomic_DNA"/>
</dbReference>
<sequence length="96" mass="10540">MQMGVLQRHRDPADDSRRSRLGLWTGVKKSGELSGPEGRQAKRPDCGSGRREAPKNFPSGRDAANGATRVTCVRWGGEYDINSGRTSDERTSNAKH</sequence>
<reference evidence="3" key="4">
    <citation type="journal article" date="2015" name="G3 (Bethesda)">
        <title>Genome sequences of three phytopathogenic species of the Magnaporthaceae family of fungi.</title>
        <authorList>
            <person name="Okagaki L.H."/>
            <person name="Nunes C.C."/>
            <person name="Sailsbery J."/>
            <person name="Clay B."/>
            <person name="Brown D."/>
            <person name="John T."/>
            <person name="Oh Y."/>
            <person name="Young N."/>
            <person name="Fitzgerald M."/>
            <person name="Haas B.J."/>
            <person name="Zeng Q."/>
            <person name="Young S."/>
            <person name="Adiconis X."/>
            <person name="Fan L."/>
            <person name="Levin J.Z."/>
            <person name="Mitchell T.K."/>
            <person name="Okubara P.A."/>
            <person name="Farman M.L."/>
            <person name="Kohn L.M."/>
            <person name="Birren B."/>
            <person name="Ma L.-J."/>
            <person name="Dean R.A."/>
        </authorList>
    </citation>
    <scope>NUCLEOTIDE SEQUENCE</scope>
    <source>
        <strain evidence="3">ATCC 64411 / 73-15</strain>
    </source>
</reference>
<proteinExistence type="predicted"/>
<dbReference type="EMBL" id="ADBL01000538">
    <property type="status" value="NOT_ANNOTATED_CDS"/>
    <property type="molecule type" value="Genomic_DNA"/>
</dbReference>
<reference evidence="2" key="1">
    <citation type="submission" date="2010-05" db="EMBL/GenBank/DDBJ databases">
        <title>The Genome Sequence of Magnaporthe poae strain ATCC 64411.</title>
        <authorList>
            <consortium name="The Broad Institute Genome Sequencing Platform"/>
            <consortium name="Broad Institute Genome Sequencing Center for Infectious Disease"/>
            <person name="Ma L.-J."/>
            <person name="Dead R."/>
            <person name="Young S."/>
            <person name="Zeng Q."/>
            <person name="Koehrsen M."/>
            <person name="Alvarado L."/>
            <person name="Berlin A."/>
            <person name="Chapman S.B."/>
            <person name="Chen Z."/>
            <person name="Freedman E."/>
            <person name="Gellesch M."/>
            <person name="Goldberg J."/>
            <person name="Griggs A."/>
            <person name="Gujja S."/>
            <person name="Heilman E.R."/>
            <person name="Heiman D."/>
            <person name="Hepburn T."/>
            <person name="Howarth C."/>
            <person name="Jen D."/>
            <person name="Larson L."/>
            <person name="Mehta T."/>
            <person name="Neiman D."/>
            <person name="Pearson M."/>
            <person name="Roberts A."/>
            <person name="Saif S."/>
            <person name="Shea T."/>
            <person name="Shenoy N."/>
            <person name="Sisk P."/>
            <person name="Stolte C."/>
            <person name="Sykes S."/>
            <person name="Walk T."/>
            <person name="White J."/>
            <person name="Yandava C."/>
            <person name="Haas B."/>
            <person name="Nusbaum C."/>
            <person name="Birren B."/>
        </authorList>
    </citation>
    <scope>NUCLEOTIDE SEQUENCE</scope>
    <source>
        <strain evidence="2">ATCC 64411</strain>
    </source>
</reference>
<reference evidence="4" key="2">
    <citation type="submission" date="2010-05" db="EMBL/GenBank/DDBJ databases">
        <title>The genome sequence of Magnaporthe poae strain ATCC 64411.</title>
        <authorList>
            <person name="Ma L.-J."/>
            <person name="Dead R."/>
            <person name="Young S."/>
            <person name="Zeng Q."/>
            <person name="Koehrsen M."/>
            <person name="Alvarado L."/>
            <person name="Berlin A."/>
            <person name="Chapman S.B."/>
            <person name="Chen Z."/>
            <person name="Freedman E."/>
            <person name="Gellesch M."/>
            <person name="Goldberg J."/>
            <person name="Griggs A."/>
            <person name="Gujja S."/>
            <person name="Heilman E.R."/>
            <person name="Heiman D."/>
            <person name="Hepburn T."/>
            <person name="Howarth C."/>
            <person name="Jen D."/>
            <person name="Larson L."/>
            <person name="Mehta T."/>
            <person name="Neiman D."/>
            <person name="Pearson M."/>
            <person name="Roberts A."/>
            <person name="Saif S."/>
            <person name="Shea T."/>
            <person name="Shenoy N."/>
            <person name="Sisk P."/>
            <person name="Stolte C."/>
            <person name="Sykes S."/>
            <person name="Walk T."/>
            <person name="White J."/>
            <person name="Yandava C."/>
            <person name="Haas B."/>
            <person name="Nusbaum C."/>
            <person name="Birren B."/>
        </authorList>
    </citation>
    <scope>NUCLEOTIDE SEQUENCE [LARGE SCALE GENOMIC DNA]</scope>
    <source>
        <strain evidence="4">ATCC 64411 / 73-15</strain>
    </source>
</reference>
<feature type="compositionally biased region" description="Basic and acidic residues" evidence="1">
    <location>
        <begin position="86"/>
        <end position="96"/>
    </location>
</feature>
<feature type="compositionally biased region" description="Basic and acidic residues" evidence="1">
    <location>
        <begin position="39"/>
        <end position="54"/>
    </location>
</feature>
<evidence type="ECO:0000313" key="4">
    <source>
        <dbReference type="Proteomes" id="UP000011715"/>
    </source>
</evidence>
<keyword evidence="4" id="KW-1185">Reference proteome</keyword>
<dbReference type="Proteomes" id="UP000011715">
    <property type="component" value="Unassembled WGS sequence"/>
</dbReference>
<dbReference type="EnsemblFungi" id="MAPG_02125T0">
    <property type="protein sequence ID" value="MAPG_02125T0"/>
    <property type="gene ID" value="MAPG_02125"/>
</dbReference>
<dbReference type="AlphaFoldDB" id="A0A0C4DQI2"/>
<protein>
    <submittedName>
        <fullName evidence="2 3">Uncharacterized protein</fullName>
    </submittedName>
</protein>
<feature type="region of interest" description="Disordered" evidence="1">
    <location>
        <begin position="1"/>
        <end position="68"/>
    </location>
</feature>
<feature type="region of interest" description="Disordered" evidence="1">
    <location>
        <begin position="77"/>
        <end position="96"/>
    </location>
</feature>
<accession>A0A0C4DQI2</accession>
<evidence type="ECO:0000313" key="2">
    <source>
        <dbReference type="EMBL" id="KLU83058.1"/>
    </source>
</evidence>
<feature type="compositionally biased region" description="Basic and acidic residues" evidence="1">
    <location>
        <begin position="8"/>
        <end position="18"/>
    </location>
</feature>
<name>A0A0C4DQI2_MAGP6</name>
<reference evidence="2" key="3">
    <citation type="submission" date="2011-03" db="EMBL/GenBank/DDBJ databases">
        <title>Annotation of Magnaporthe poae ATCC 64411.</title>
        <authorList>
            <person name="Ma L.-J."/>
            <person name="Dead R."/>
            <person name="Young S.K."/>
            <person name="Zeng Q."/>
            <person name="Gargeya S."/>
            <person name="Fitzgerald M."/>
            <person name="Haas B."/>
            <person name="Abouelleil A."/>
            <person name="Alvarado L."/>
            <person name="Arachchi H.M."/>
            <person name="Berlin A."/>
            <person name="Brown A."/>
            <person name="Chapman S.B."/>
            <person name="Chen Z."/>
            <person name="Dunbar C."/>
            <person name="Freedman E."/>
            <person name="Gearin G."/>
            <person name="Gellesch M."/>
            <person name="Goldberg J."/>
            <person name="Griggs A."/>
            <person name="Gujja S."/>
            <person name="Heiman D."/>
            <person name="Howarth C."/>
            <person name="Larson L."/>
            <person name="Lui A."/>
            <person name="MacDonald P.J.P."/>
            <person name="Mehta T."/>
            <person name="Montmayeur A."/>
            <person name="Murphy C."/>
            <person name="Neiman D."/>
            <person name="Pearson M."/>
            <person name="Priest M."/>
            <person name="Roberts A."/>
            <person name="Saif S."/>
            <person name="Shea T."/>
            <person name="Shenoy N."/>
            <person name="Sisk P."/>
            <person name="Stolte C."/>
            <person name="Sykes S."/>
            <person name="Yandava C."/>
            <person name="Wortman J."/>
            <person name="Nusbaum C."/>
            <person name="Birren B."/>
        </authorList>
    </citation>
    <scope>NUCLEOTIDE SEQUENCE</scope>
    <source>
        <strain evidence="2">ATCC 64411</strain>
    </source>
</reference>
<evidence type="ECO:0000313" key="3">
    <source>
        <dbReference type="EnsemblFungi" id="MAPG_02125T0"/>
    </source>
</evidence>
<evidence type="ECO:0000256" key="1">
    <source>
        <dbReference type="SAM" id="MobiDB-lite"/>
    </source>
</evidence>
<dbReference type="VEuPathDB" id="FungiDB:MAPG_02125"/>